<evidence type="ECO:0000313" key="6">
    <source>
        <dbReference type="Proteomes" id="UP001597467"/>
    </source>
</evidence>
<dbReference type="Pfam" id="PF13525">
    <property type="entry name" value="YfiO"/>
    <property type="match status" value="1"/>
</dbReference>
<dbReference type="InterPro" id="IPR039565">
    <property type="entry name" value="BamD-like"/>
</dbReference>
<feature type="domain" description="Outer membrane lipoprotein BamD-like" evidence="4">
    <location>
        <begin position="33"/>
        <end position="178"/>
    </location>
</feature>
<dbReference type="InterPro" id="IPR017689">
    <property type="entry name" value="BamD"/>
</dbReference>
<dbReference type="NCBIfam" id="TIGR03302">
    <property type="entry name" value="OM_YfiO"/>
    <property type="match status" value="1"/>
</dbReference>
<keyword evidence="1" id="KW-0732">Signal</keyword>
<sequence length="270" mass="31645">MNKLIYIVLFGLVLSSCSPYQKALNGDDIASKFTVGEDLYNKGKYLKANRLFEQIMPQYRGKPQAEKLSFLYADSYYKAKDYYLAGYQFDRFSTTYPKSVKAEEAEFLSAKSSYMLSPMYSKEQHATKDAIEKLQVFINTYPNSPYLEEANQLVKELDGKLEKKAFDIAYQYYKTVEYTRDYNAAIKSFDNFIFEFPGSKLREQALFYRLDSAYNLAINSVERKKEERLIKAKSYYLSFVNKYANSEYIDKTKDMLENLEEELKKYSTKS</sequence>
<evidence type="ECO:0000256" key="2">
    <source>
        <dbReference type="ARBA" id="ARBA00023136"/>
    </source>
</evidence>
<organism evidence="5 6">
    <name type="scientific">Lacinutrix gracilariae</name>
    <dbReference type="NCBI Taxonomy" id="1747198"/>
    <lineage>
        <taxon>Bacteria</taxon>
        <taxon>Pseudomonadati</taxon>
        <taxon>Bacteroidota</taxon>
        <taxon>Flavobacteriia</taxon>
        <taxon>Flavobacteriales</taxon>
        <taxon>Flavobacteriaceae</taxon>
        <taxon>Lacinutrix</taxon>
    </lineage>
</organism>
<evidence type="ECO:0000256" key="3">
    <source>
        <dbReference type="ARBA" id="ARBA00023237"/>
    </source>
</evidence>
<keyword evidence="2" id="KW-0472">Membrane</keyword>
<dbReference type="SUPFAM" id="SSF48452">
    <property type="entry name" value="TPR-like"/>
    <property type="match status" value="1"/>
</dbReference>
<reference evidence="6" key="1">
    <citation type="journal article" date="2019" name="Int. J. Syst. Evol. Microbiol.">
        <title>The Global Catalogue of Microorganisms (GCM) 10K type strain sequencing project: providing services to taxonomists for standard genome sequencing and annotation.</title>
        <authorList>
            <consortium name="The Broad Institute Genomics Platform"/>
            <consortium name="The Broad Institute Genome Sequencing Center for Infectious Disease"/>
            <person name="Wu L."/>
            <person name="Ma J."/>
        </authorList>
    </citation>
    <scope>NUCLEOTIDE SEQUENCE [LARGE SCALE GENOMIC DNA]</scope>
    <source>
        <strain evidence="6">KCTC 42808</strain>
    </source>
</reference>
<name>A0ABW5K4F4_9FLAO</name>
<dbReference type="RefSeq" id="WP_379906061.1">
    <property type="nucleotide sequence ID" value="NZ_JBHULM010000045.1"/>
</dbReference>
<dbReference type="PROSITE" id="PS51257">
    <property type="entry name" value="PROKAR_LIPOPROTEIN"/>
    <property type="match status" value="1"/>
</dbReference>
<comment type="caution">
    <text evidence="5">The sequence shown here is derived from an EMBL/GenBank/DDBJ whole genome shotgun (WGS) entry which is preliminary data.</text>
</comment>
<keyword evidence="6" id="KW-1185">Reference proteome</keyword>
<evidence type="ECO:0000259" key="4">
    <source>
        <dbReference type="Pfam" id="PF13525"/>
    </source>
</evidence>
<keyword evidence="3" id="KW-0998">Cell outer membrane</keyword>
<evidence type="ECO:0000256" key="1">
    <source>
        <dbReference type="ARBA" id="ARBA00022729"/>
    </source>
</evidence>
<dbReference type="InterPro" id="IPR011990">
    <property type="entry name" value="TPR-like_helical_dom_sf"/>
</dbReference>
<proteinExistence type="predicted"/>
<evidence type="ECO:0000313" key="5">
    <source>
        <dbReference type="EMBL" id="MFD2543794.1"/>
    </source>
</evidence>
<dbReference type="Proteomes" id="UP001597467">
    <property type="component" value="Unassembled WGS sequence"/>
</dbReference>
<dbReference type="EMBL" id="JBHULM010000045">
    <property type="protein sequence ID" value="MFD2543794.1"/>
    <property type="molecule type" value="Genomic_DNA"/>
</dbReference>
<protein>
    <submittedName>
        <fullName evidence="5">Outer membrane protein assembly factor BamD</fullName>
    </submittedName>
</protein>
<accession>A0ABW5K4F4</accession>
<gene>
    <name evidence="5" type="ORF">ACFSSB_15815</name>
</gene>
<dbReference type="Gene3D" id="1.25.40.10">
    <property type="entry name" value="Tetratricopeptide repeat domain"/>
    <property type="match status" value="1"/>
</dbReference>